<dbReference type="OrthoDB" id="3260393at2759"/>
<organism evidence="2 3">
    <name type="scientific">Piloderma croceum (strain F 1598)</name>
    <dbReference type="NCBI Taxonomy" id="765440"/>
    <lineage>
        <taxon>Eukaryota</taxon>
        <taxon>Fungi</taxon>
        <taxon>Dikarya</taxon>
        <taxon>Basidiomycota</taxon>
        <taxon>Agaricomycotina</taxon>
        <taxon>Agaricomycetes</taxon>
        <taxon>Agaricomycetidae</taxon>
        <taxon>Atheliales</taxon>
        <taxon>Atheliaceae</taxon>
        <taxon>Piloderma</taxon>
    </lineage>
</organism>
<feature type="compositionally biased region" description="Polar residues" evidence="1">
    <location>
        <begin position="100"/>
        <end position="110"/>
    </location>
</feature>
<accession>A0A0C3EUA4</accession>
<protein>
    <submittedName>
        <fullName evidence="2">Uncharacterized protein</fullName>
    </submittedName>
</protein>
<evidence type="ECO:0000256" key="1">
    <source>
        <dbReference type="SAM" id="MobiDB-lite"/>
    </source>
</evidence>
<dbReference type="InParanoid" id="A0A0C3EUA4"/>
<dbReference type="AlphaFoldDB" id="A0A0C3EUA4"/>
<feature type="compositionally biased region" description="Pro residues" evidence="1">
    <location>
        <begin position="126"/>
        <end position="138"/>
    </location>
</feature>
<sequence>MLRSASPYSSFFTSGLLFEGFSTTHPFAEDLGPRRGSLPNDMPLSLCSTSQKMQSPSDVSSAFYFTLQPRRDTIALRSFLSLDLAESQSIRSASLHRNDSTVTKSTSSRKPTPLHHTTPLKQIIPSPKPMPSTTPPDVPKSTFDCPPVLPPIIPSPRLSLGPELHRSSSFTSTTLTSPSLAPPTTCSSRSITATERRLGHEDALASLEGRAGDDFMDMGDDGDDGQITTPFEQVVTIISPRKPSGRTRKRRSTMFPLASFIDLKDDDISSWNWRSFIEVGGAS</sequence>
<dbReference type="STRING" id="765440.A0A0C3EUA4"/>
<feature type="region of interest" description="Disordered" evidence="1">
    <location>
        <begin position="154"/>
        <end position="189"/>
    </location>
</feature>
<evidence type="ECO:0000313" key="3">
    <source>
        <dbReference type="Proteomes" id="UP000054166"/>
    </source>
</evidence>
<name>A0A0C3EUA4_PILCF</name>
<evidence type="ECO:0000313" key="2">
    <source>
        <dbReference type="EMBL" id="KIM71421.1"/>
    </source>
</evidence>
<proteinExistence type="predicted"/>
<reference evidence="3" key="2">
    <citation type="submission" date="2015-01" db="EMBL/GenBank/DDBJ databases">
        <title>Evolutionary Origins and Diversification of the Mycorrhizal Mutualists.</title>
        <authorList>
            <consortium name="DOE Joint Genome Institute"/>
            <consortium name="Mycorrhizal Genomics Consortium"/>
            <person name="Kohler A."/>
            <person name="Kuo A."/>
            <person name="Nagy L.G."/>
            <person name="Floudas D."/>
            <person name="Copeland A."/>
            <person name="Barry K.W."/>
            <person name="Cichocki N."/>
            <person name="Veneault-Fourrey C."/>
            <person name="LaButti K."/>
            <person name="Lindquist E.A."/>
            <person name="Lipzen A."/>
            <person name="Lundell T."/>
            <person name="Morin E."/>
            <person name="Murat C."/>
            <person name="Riley R."/>
            <person name="Ohm R."/>
            <person name="Sun H."/>
            <person name="Tunlid A."/>
            <person name="Henrissat B."/>
            <person name="Grigoriev I.V."/>
            <person name="Hibbett D.S."/>
            <person name="Martin F."/>
        </authorList>
    </citation>
    <scope>NUCLEOTIDE SEQUENCE [LARGE SCALE GENOMIC DNA]</scope>
    <source>
        <strain evidence="3">F 1598</strain>
    </source>
</reference>
<dbReference type="HOGENOM" id="CLU_790089_0_0_1"/>
<feature type="region of interest" description="Disordered" evidence="1">
    <location>
        <begin position="90"/>
        <end position="140"/>
    </location>
</feature>
<dbReference type="EMBL" id="KN833323">
    <property type="protein sequence ID" value="KIM71421.1"/>
    <property type="molecule type" value="Genomic_DNA"/>
</dbReference>
<keyword evidence="3" id="KW-1185">Reference proteome</keyword>
<reference evidence="2 3" key="1">
    <citation type="submission" date="2014-04" db="EMBL/GenBank/DDBJ databases">
        <authorList>
            <consortium name="DOE Joint Genome Institute"/>
            <person name="Kuo A."/>
            <person name="Tarkka M."/>
            <person name="Buscot F."/>
            <person name="Kohler A."/>
            <person name="Nagy L.G."/>
            <person name="Floudas D."/>
            <person name="Copeland A."/>
            <person name="Barry K.W."/>
            <person name="Cichocki N."/>
            <person name="Veneault-Fourrey C."/>
            <person name="LaButti K."/>
            <person name="Lindquist E.A."/>
            <person name="Lipzen A."/>
            <person name="Lundell T."/>
            <person name="Morin E."/>
            <person name="Murat C."/>
            <person name="Sun H."/>
            <person name="Tunlid A."/>
            <person name="Henrissat B."/>
            <person name="Grigoriev I.V."/>
            <person name="Hibbett D.S."/>
            <person name="Martin F."/>
            <person name="Nordberg H.P."/>
            <person name="Cantor M.N."/>
            <person name="Hua S.X."/>
        </authorList>
    </citation>
    <scope>NUCLEOTIDE SEQUENCE [LARGE SCALE GENOMIC DNA]</scope>
    <source>
        <strain evidence="2 3">F 1598</strain>
    </source>
</reference>
<dbReference type="Proteomes" id="UP000054166">
    <property type="component" value="Unassembled WGS sequence"/>
</dbReference>
<gene>
    <name evidence="2" type="ORF">PILCRDRAFT_754256</name>
</gene>
<feature type="compositionally biased region" description="Low complexity" evidence="1">
    <location>
        <begin position="155"/>
        <end position="188"/>
    </location>
</feature>